<feature type="region of interest" description="Disordered" evidence="1">
    <location>
        <begin position="2578"/>
        <end position="2600"/>
    </location>
</feature>
<dbReference type="EMBL" id="FNOK01000049">
    <property type="protein sequence ID" value="SDZ16628.1"/>
    <property type="molecule type" value="Genomic_DNA"/>
</dbReference>
<dbReference type="Gene3D" id="3.90.210.10">
    <property type="entry name" value="Heat-Labile Enterotoxin, subunit A"/>
    <property type="match status" value="2"/>
</dbReference>
<feature type="compositionally biased region" description="Low complexity" evidence="1">
    <location>
        <begin position="3116"/>
        <end position="3129"/>
    </location>
</feature>
<feature type="compositionally biased region" description="Polar residues" evidence="1">
    <location>
        <begin position="2696"/>
        <end position="2706"/>
    </location>
</feature>
<keyword evidence="4" id="KW-1185">Reference proteome</keyword>
<feature type="compositionally biased region" description="Polar residues" evidence="1">
    <location>
        <begin position="2817"/>
        <end position="2829"/>
    </location>
</feature>
<dbReference type="SUPFAM" id="SSF56399">
    <property type="entry name" value="ADP-ribosylation"/>
    <property type="match status" value="2"/>
</dbReference>
<feature type="region of interest" description="Disordered" evidence="1">
    <location>
        <begin position="1"/>
        <end position="27"/>
    </location>
</feature>
<name>A0A1H3QUD1_9PSEU</name>
<feature type="non-terminal residue" evidence="3">
    <location>
        <position position="1"/>
    </location>
</feature>
<feature type="region of interest" description="Disordered" evidence="1">
    <location>
        <begin position="3085"/>
        <end position="3156"/>
    </location>
</feature>
<feature type="region of interest" description="Disordered" evidence="1">
    <location>
        <begin position="108"/>
        <end position="172"/>
    </location>
</feature>
<evidence type="ECO:0000313" key="4">
    <source>
        <dbReference type="Proteomes" id="UP000199529"/>
    </source>
</evidence>
<feature type="compositionally biased region" description="Basic and acidic residues" evidence="1">
    <location>
        <begin position="3147"/>
        <end position="3156"/>
    </location>
</feature>
<feature type="region of interest" description="Disordered" evidence="1">
    <location>
        <begin position="1782"/>
        <end position="1872"/>
    </location>
</feature>
<sequence>TGAPPQYEAQEGERSASEGLDAEASRRIAKGKMPVRLLETARERYAQIMQEIAEANQEQVQGSWAERDRALNSIGAYEEFVSFYADALHTGDADRQARLEADLRAKLTAEVERPADNPGAEGGSRNESEQDQTDPAAESSTQHESSPGDCSVGGQPEPEEQTQEQQSPAAPQSNIADTIANALRSVPPTSSGLDRSDEEIHALLAEHDLRPTDLPAFRDLVRQLNGTELTAFRTYLRGVGVSVESARDAGELRNHVARWRLNTARDWQHANLIDLAVAATQQQLSNRQIGSMLQWAQQHDSIPESTWNVARQWGIRPDTAGRLITRYGSAIERVGLPLPEGWADLSNNQRRTFVRSAVDAWLRALGLGENHLSWFGVGGGPSRIGPGELASYRQYAEIVSDSDDPVQAWWQILETAGGEEATRAWWEQEAGLREGLAGQPWFVAQDVQRLRNLVQYHGLDASRLRDTALALGRVPDEIPLVAQHHGLDAGVLLQAAAELGADPVYLAALFPEDLRGTPGPDWVAQVRDGLGLHSPADFLARLIGTHGFGAGGVQDHLLLDSVRGGLAELIAGAETTTLVGIFFDGFRQASTPLSSVATELRNFASFLNNGVGRLPADRVTDELRAYNDQVLSRSEQGDGRGRSIDPGVIEQAAQVWVRNLPGAALPESSPSEDDSGHSALSLSAVLGSHGGVGPAMQGAEPIDLDDFYEGIDHLPDVTFREALLLQTASQLGIDRDDLELLDLNAAEFSGGLFLQNGAELLAERVRNMLGEFGMVPADLAAFRDQVTRIDRRALEDLHRYLREHRLTMAGARAGNRFGHLLAGVRDGRPSHDPVRLLHYQSRHRSEPLVAAWLLGLPPALYRAGDLMAMSHATIGLEMSARRDFVLRQGLRSGSFDSDQIQTMLEDWNERAQFRREFEQNPVARAVFGWWAEVAGFPLENSLSFEGIPQAGPGEFATAGEFLATGGREVTVEAVDSWWQGLASDGRSQQAQDWWQAQLPVRDELQNQPWFDEFRDVERIRRLVQNHGLDFEQVARLSMAIWRVPDEIPAAARRYYLDSGDGSGAARLLAVAAELGTEPLYAAHLATDRIRSGFSAGKTADVIRAEIDEIRAMVRELPAITLDEYFATEIVDMAGVVDPRQLEQLEADRLASLAAAADQLPAYEQPPKFDGETTAVPPASNPVGEPPVYDAEFDPQLPEEDIDNTPDAIRTAVRALQLTSYEVLRPFFPAFRDIHDNNIRDQLINDLRDIAALQGFPSPQDRQLLFELVREAATGELGAAGPLAVLGVFSMAPTLWSAVMDPISLSVVIRGSADPFDRLRAGTLEMHGGWPTPVGVTWNENDPAAARQMISLLASALADRDRLGYLRQSGPDVMQRLAQLAADFNAGHDLAMLGAYTEHLGHVPDELRDLARQLGIDEENAGPLIFLAHEMQLTDPMRLGVLGPELRAATSVIAARPEGFQAVPPSDAWGFLLSEGTWWTDVHQQLVANGVIPALDPASVARHLATQGRRALANDPVFHGLRTLVSHGIRVGALAQFREYYLEQTGRSITPEDWTSGEVTDLLVRWRHDVGPDWRDGELAQARITDGFRPGPRDTEAFQNLWDGNELRRARFAVAQFLLGGVPSIPEHLDASDLELAAAHLAALNGVVAAYPDFQADLRQRRPLAMLVEAFINNGVRRFPVFTGGEVSAALRWEGWLGDLQAGAEVSLPTSAFAAPDTTEATNTVVFRPAPGHAWQSAHLVRDGGVGIPAGSRFQVVSTDDGQVVLQEIAPTVAHDDAVQGADEVAGQQQSEGPTGPAQQPTDGENASQTDEVVTENPETTPSDLETSIWATLTQTPASTEADDAGPSTPMAATSTEPGSSSPWESPKPLLYGGNEAGQVMRFRTGDRVLLLDRVGAAHLGTWSEGEGGQVTLEFAHQGKRFNEETDSEEPAQYRVHLTYDENTGVAELNENANDPDAVPGAHLEARTVGRGTRKKFAELEHAVWESWGEPQLRGDQVVQTSVDGQWRRTAHANGIVEIVPATGNPSRMVARLEDGAYHWYSGDPDNGGRYRFATKVGVPQPVEFEHHLPTPKRPADLLQVAAVDRSIVTPEFVEEIYRKIVPRPLFRQDLAILFRVARPWETLAAVIRHGFRPRNPENTYSNGDNVELPEYVSANESSMYVSTTRAANFIKGADQVLRFSIFAPGGISVNHTIGLATRFHHEREVAFPLGIHPEAIVGVETTKAGFTDGDGRKYALGEFVLNPRFLAKPSETLTGGGELTGEMWDQLDREKGKNWAEDPQNWEKLPDAREKMPEVAKQLIEVEVQSYVRERRVKQLLDIVDHESLKRYEQPIADAVYNVDNARFNELLGKLRAELRARSDWEATHRELVARLDGGEILPELSDAVREIAAEAGLRLRMAIGENPARPQFDKHRAMIGMVLADSGEQAAKDFAAGLVKFTDSYPMPQGLLGGVPGPFERSAGSSSNAAGPSTSKAETNTATDSAASQNHDPAVEERRSQREQIADDEVVGLVNLEIKAFVMEREAAGADPSEVESHLLGLRESLQSFRERLTQALIDSKSEPDPRKLAQIFKELRAALRADESSGSTESTFGTGQSASEDLDAEANRRIAKGKMPMRLLDAARERYAQIMQEIAEAAPTETHDDVAQSADEVDVGQQQSEGPTGPVQREAKLRGGSRDAWQSPGGSGSEVTGAPAESSGSRSPQHTDMNVDAVPAYAQVDGLSRYGLADEDASTFDSLFNADDFAESGYSIGNWTIRGQSIDDLHFWGAVSQDGRWIGVVSDQTGYPVWHWYELDKGLVTTTQFLMGGPTRAELAVVENSSATPPSSVDSGEQHDPVPDPAAVLGTDQHGLQRPPFGGAENHLLHQDDISGGFAQTEPGITAHRWLNDHPALVLDYGLLPRDPGRSDSLKFHVNGLGYTQFVSTTIDPRYQHDDRRYGYTIRASKPGIDVRKTFGARNIEWFALEREKEVAFLGPIPPQDIVEVIEMVRGGYGWEKHVVWTLNGDATDKPAIRDLRPDSAEEAMTLAKQIVDMEVRAYKAERRATRSVFMVDDSQLPRWVNDIADAFQRGAGEEVDQTRKALRDALHGKRTAAAESSQGAGKRARLDGGSPATRNVSSGAGSSSNDAGPSTSKAETDTATDPDFALSAREDPGSSNDELHPLVALGLAPERISYIGNEFEQLARGGSLEHYSREIAGLPGVREALAAIDNSIDSLSEPERSRLRAWIDDAVLAASLVPVRETARGDLTELDHTAMLQRHEVRTLTPDRLEEVLAEIAVRLGANQNPFTEADSALLDSEYDPGAPLVRRLTEVSFINLDPGARPRLREDELFKKLLESEEALLDSLFAASGHDEQHYLATCVSASLNAQAMAKTPTIAGLLLVGRDFSAQIRNIMRSAKESNTPPKWAAVLDEHDRLFGRTIGDLVTHRLNEADTTFGQLQRRALDLVEAGRRDPEAWAELSREWGRAMQKLSVLLDLDTGKRTEIQVLTKKLFPGQWTRSFAASVLLMLLDRPFRRFAAINDIIYRKALQRTVYDAGRGGQEKKFTDWHGELGPEECWARVRRGGGVQVGIFGHVLYVDAVQRDGKRAYVAYDPEKSHPDHYTPDAFLKWADKQNAKVTLIDPPIRPYR</sequence>
<dbReference type="InterPro" id="IPR054695">
    <property type="entry name" value="Pierisin-like_dom"/>
</dbReference>
<feature type="region of interest" description="Disordered" evidence="1">
    <location>
        <begin position="2637"/>
        <end position="2706"/>
    </location>
</feature>
<evidence type="ECO:0000313" key="3">
    <source>
        <dbReference type="EMBL" id="SDZ16628.1"/>
    </source>
</evidence>
<feature type="region of interest" description="Disordered" evidence="1">
    <location>
        <begin position="2449"/>
        <end position="2503"/>
    </location>
</feature>
<feature type="region of interest" description="Disordered" evidence="1">
    <location>
        <begin position="2817"/>
        <end position="2848"/>
    </location>
</feature>
<proteinExistence type="predicted"/>
<feature type="compositionally biased region" description="Basic and acidic residues" evidence="1">
    <location>
        <begin position="2490"/>
        <end position="2502"/>
    </location>
</feature>
<evidence type="ECO:0000259" key="2">
    <source>
        <dbReference type="Pfam" id="PF22596"/>
    </source>
</evidence>
<dbReference type="Proteomes" id="UP000199529">
    <property type="component" value="Unassembled WGS sequence"/>
</dbReference>
<feature type="compositionally biased region" description="Low complexity" evidence="1">
    <location>
        <begin position="2459"/>
        <end position="2472"/>
    </location>
</feature>
<evidence type="ECO:0000256" key="1">
    <source>
        <dbReference type="SAM" id="MobiDB-lite"/>
    </source>
</evidence>
<accession>A0A1H3QUD1</accession>
<gene>
    <name evidence="3" type="ORF">SAMN05216215_104969</name>
</gene>
<feature type="compositionally biased region" description="Polar residues" evidence="1">
    <location>
        <begin position="1850"/>
        <end position="1863"/>
    </location>
</feature>
<feature type="compositionally biased region" description="Polar residues" evidence="1">
    <location>
        <begin position="1786"/>
        <end position="1838"/>
    </location>
</feature>
<feature type="domain" description="Pierisin-like" evidence="2">
    <location>
        <begin position="2124"/>
        <end position="2245"/>
    </location>
</feature>
<feature type="compositionally biased region" description="Low complexity" evidence="1">
    <location>
        <begin position="2582"/>
        <end position="2595"/>
    </location>
</feature>
<feature type="domain" description="Pierisin-like" evidence="2">
    <location>
        <begin position="2883"/>
        <end position="2988"/>
    </location>
</feature>
<feature type="compositionally biased region" description="Low complexity" evidence="1">
    <location>
        <begin position="163"/>
        <end position="172"/>
    </location>
</feature>
<reference evidence="4" key="1">
    <citation type="submission" date="2016-10" db="EMBL/GenBank/DDBJ databases">
        <authorList>
            <person name="Varghese N."/>
            <person name="Submissions S."/>
        </authorList>
    </citation>
    <scope>NUCLEOTIDE SEQUENCE [LARGE SCALE GENOMIC DNA]</scope>
    <source>
        <strain evidence="4">CGMCC 4.3530</strain>
    </source>
</reference>
<dbReference type="STRING" id="418495.SAMN05216215_104969"/>
<protein>
    <recommendedName>
        <fullName evidence="2">Pierisin-like domain-containing protein</fullName>
    </recommendedName>
</protein>
<dbReference type="Pfam" id="PF22596">
    <property type="entry name" value="Scabin-like"/>
    <property type="match status" value="2"/>
</dbReference>
<organism evidence="3 4">
    <name type="scientific">Saccharopolyspora shandongensis</name>
    <dbReference type="NCBI Taxonomy" id="418495"/>
    <lineage>
        <taxon>Bacteria</taxon>
        <taxon>Bacillati</taxon>
        <taxon>Actinomycetota</taxon>
        <taxon>Actinomycetes</taxon>
        <taxon>Pseudonocardiales</taxon>
        <taxon>Pseudonocardiaceae</taxon>
        <taxon>Saccharopolyspora</taxon>
    </lineage>
</organism>
<feature type="compositionally biased region" description="Polar residues" evidence="1">
    <location>
        <begin position="2473"/>
        <end position="2488"/>
    </location>
</feature>